<sequence length="214" mass="23881">MDDSEKRGPVQAHGAMPTRPGRRWDVSNGPNRSEASAGTYLPKTTPHDRKNVTIITPMLRRKHASQENLLLARTTTPRLKETTRLTESEIDTLIYAGLQTFLLINQSATLPIVETTSQVSTPSTAQAPAEGTTTEGITTQEPKPVKRVLNLQAVHLILGQPESVFRKQCSDDTTSMVGHQELRILQYNVQKSRDVVFARLFQDQWIRESDVPAI</sequence>
<evidence type="ECO:0000313" key="3">
    <source>
        <dbReference type="Proteomes" id="UP000053789"/>
    </source>
</evidence>
<feature type="region of interest" description="Disordered" evidence="1">
    <location>
        <begin position="1"/>
        <end position="49"/>
    </location>
</feature>
<keyword evidence="3" id="KW-1185">Reference proteome</keyword>
<dbReference type="RefSeq" id="XP_016620644.1">
    <property type="nucleotide sequence ID" value="XM_016763031.1"/>
</dbReference>
<organism evidence="2 3">
    <name type="scientific">Cladophialophora bantiana (strain ATCC 10958 / CBS 173.52 / CDC B-1940 / NIH 8579)</name>
    <name type="common">Xylohypha bantiana</name>
    <dbReference type="NCBI Taxonomy" id="1442370"/>
    <lineage>
        <taxon>Eukaryota</taxon>
        <taxon>Fungi</taxon>
        <taxon>Dikarya</taxon>
        <taxon>Ascomycota</taxon>
        <taxon>Pezizomycotina</taxon>
        <taxon>Eurotiomycetes</taxon>
        <taxon>Chaetothyriomycetidae</taxon>
        <taxon>Chaetothyriales</taxon>
        <taxon>Herpotrichiellaceae</taxon>
        <taxon>Cladophialophora</taxon>
    </lineage>
</organism>
<dbReference type="AlphaFoldDB" id="A0A0D2HSZ6"/>
<dbReference type="EMBL" id="KN846986">
    <property type="protein sequence ID" value="KIW93975.1"/>
    <property type="molecule type" value="Genomic_DNA"/>
</dbReference>
<reference evidence="2" key="1">
    <citation type="submission" date="2015-01" db="EMBL/GenBank/DDBJ databases">
        <title>The Genome Sequence of Cladophialophora bantiana CBS 173.52.</title>
        <authorList>
            <consortium name="The Broad Institute Genomics Platform"/>
            <person name="Cuomo C."/>
            <person name="de Hoog S."/>
            <person name="Gorbushina A."/>
            <person name="Stielow B."/>
            <person name="Teixiera M."/>
            <person name="Abouelleil A."/>
            <person name="Chapman S.B."/>
            <person name="Priest M."/>
            <person name="Young S.K."/>
            <person name="Wortman J."/>
            <person name="Nusbaum C."/>
            <person name="Birren B."/>
        </authorList>
    </citation>
    <scope>NUCLEOTIDE SEQUENCE [LARGE SCALE GENOMIC DNA]</scope>
    <source>
        <strain evidence="2">CBS 173.52</strain>
    </source>
</reference>
<gene>
    <name evidence="2" type="ORF">Z519_05290</name>
</gene>
<accession>A0A0D2HSZ6</accession>
<dbReference type="HOGENOM" id="CLU_1288771_0_0_1"/>
<dbReference type="GeneID" id="27698218"/>
<dbReference type="VEuPathDB" id="FungiDB:Z519_05290"/>
<evidence type="ECO:0000313" key="2">
    <source>
        <dbReference type="EMBL" id="KIW93975.1"/>
    </source>
</evidence>
<protein>
    <submittedName>
        <fullName evidence="2">Uncharacterized protein</fullName>
    </submittedName>
</protein>
<proteinExistence type="predicted"/>
<dbReference type="Proteomes" id="UP000053789">
    <property type="component" value="Unassembled WGS sequence"/>
</dbReference>
<name>A0A0D2HSZ6_CLAB1</name>
<evidence type="ECO:0000256" key="1">
    <source>
        <dbReference type="SAM" id="MobiDB-lite"/>
    </source>
</evidence>
<dbReference type="OrthoDB" id="10632541at2759"/>